<name>A0A0E9WF81_ANGAN</name>
<sequence length="50" mass="5506">MPPVTALRTWRKSNICVGLCTIKLRSKTKTNLAADTSSHSESLKPHDALK</sequence>
<feature type="compositionally biased region" description="Polar residues" evidence="1">
    <location>
        <begin position="29"/>
        <end position="40"/>
    </location>
</feature>
<accession>A0A0E9WF81</accession>
<reference evidence="2" key="2">
    <citation type="journal article" date="2015" name="Fish Shellfish Immunol.">
        <title>Early steps in the European eel (Anguilla anguilla)-Vibrio vulnificus interaction in the gills: Role of the RtxA13 toxin.</title>
        <authorList>
            <person name="Callol A."/>
            <person name="Pajuelo D."/>
            <person name="Ebbesson L."/>
            <person name="Teles M."/>
            <person name="MacKenzie S."/>
            <person name="Amaro C."/>
        </authorList>
    </citation>
    <scope>NUCLEOTIDE SEQUENCE</scope>
</reference>
<dbReference type="EMBL" id="GBXM01020429">
    <property type="protein sequence ID" value="JAH88148.1"/>
    <property type="molecule type" value="Transcribed_RNA"/>
</dbReference>
<protein>
    <submittedName>
        <fullName evidence="2">Uncharacterized protein</fullName>
    </submittedName>
</protein>
<dbReference type="AlphaFoldDB" id="A0A0E9WF81"/>
<feature type="region of interest" description="Disordered" evidence="1">
    <location>
        <begin position="29"/>
        <end position="50"/>
    </location>
</feature>
<organism evidence="2">
    <name type="scientific">Anguilla anguilla</name>
    <name type="common">European freshwater eel</name>
    <name type="synonym">Muraena anguilla</name>
    <dbReference type="NCBI Taxonomy" id="7936"/>
    <lineage>
        <taxon>Eukaryota</taxon>
        <taxon>Metazoa</taxon>
        <taxon>Chordata</taxon>
        <taxon>Craniata</taxon>
        <taxon>Vertebrata</taxon>
        <taxon>Euteleostomi</taxon>
        <taxon>Actinopterygii</taxon>
        <taxon>Neopterygii</taxon>
        <taxon>Teleostei</taxon>
        <taxon>Anguilliformes</taxon>
        <taxon>Anguillidae</taxon>
        <taxon>Anguilla</taxon>
    </lineage>
</organism>
<evidence type="ECO:0000313" key="2">
    <source>
        <dbReference type="EMBL" id="JAH88148.1"/>
    </source>
</evidence>
<reference evidence="2" key="1">
    <citation type="submission" date="2014-11" db="EMBL/GenBank/DDBJ databases">
        <authorList>
            <person name="Amaro Gonzalez C."/>
        </authorList>
    </citation>
    <scope>NUCLEOTIDE SEQUENCE</scope>
</reference>
<proteinExistence type="predicted"/>
<feature type="compositionally biased region" description="Basic and acidic residues" evidence="1">
    <location>
        <begin position="41"/>
        <end position="50"/>
    </location>
</feature>
<evidence type="ECO:0000256" key="1">
    <source>
        <dbReference type="SAM" id="MobiDB-lite"/>
    </source>
</evidence>